<reference evidence="2 3" key="1">
    <citation type="submission" date="2019-05" db="EMBL/GenBank/DDBJ databases">
        <authorList>
            <person name="Lee S.D."/>
        </authorList>
    </citation>
    <scope>NUCLEOTIDE SEQUENCE [LARGE SCALE GENOMIC DNA]</scope>
    <source>
        <strain evidence="2 3">YC2-7</strain>
    </source>
</reference>
<evidence type="ECO:0000259" key="1">
    <source>
        <dbReference type="Pfam" id="PF00501"/>
    </source>
</evidence>
<dbReference type="Gene3D" id="3.40.50.980">
    <property type="match status" value="1"/>
</dbReference>
<comment type="caution">
    <text evidence="2">The sequence shown here is derived from an EMBL/GenBank/DDBJ whole genome shotgun (WGS) entry which is preliminary data.</text>
</comment>
<organism evidence="2 3">
    <name type="scientific">Antrihabitans stalactiti</name>
    <dbReference type="NCBI Taxonomy" id="2584121"/>
    <lineage>
        <taxon>Bacteria</taxon>
        <taxon>Bacillati</taxon>
        <taxon>Actinomycetota</taxon>
        <taxon>Actinomycetes</taxon>
        <taxon>Mycobacteriales</taxon>
        <taxon>Nocardiaceae</taxon>
        <taxon>Antrihabitans</taxon>
    </lineage>
</organism>
<evidence type="ECO:0000313" key="3">
    <source>
        <dbReference type="Proteomes" id="UP000535543"/>
    </source>
</evidence>
<gene>
    <name evidence="2" type="ORF">FGL95_04170</name>
</gene>
<reference evidence="2 3" key="2">
    <citation type="submission" date="2020-06" db="EMBL/GenBank/DDBJ databases">
        <title>Antribacter stalactiti gen. nov., sp. nov., a new member of the family Nacardiaceae isolated from a cave.</title>
        <authorList>
            <person name="Kim I.S."/>
        </authorList>
    </citation>
    <scope>NUCLEOTIDE SEQUENCE [LARGE SCALE GENOMIC DNA]</scope>
    <source>
        <strain evidence="2 3">YC2-7</strain>
    </source>
</reference>
<proteinExistence type="predicted"/>
<dbReference type="AlphaFoldDB" id="A0A848K649"/>
<dbReference type="SUPFAM" id="SSF56801">
    <property type="entry name" value="Acetyl-CoA synthetase-like"/>
    <property type="match status" value="1"/>
</dbReference>
<name>A0A848K649_9NOCA</name>
<dbReference type="EMBL" id="VCQU01000001">
    <property type="protein sequence ID" value="NMN94233.1"/>
    <property type="molecule type" value="Genomic_DNA"/>
</dbReference>
<dbReference type="Proteomes" id="UP000535543">
    <property type="component" value="Unassembled WGS sequence"/>
</dbReference>
<evidence type="ECO:0000313" key="2">
    <source>
        <dbReference type="EMBL" id="NMN94233.1"/>
    </source>
</evidence>
<accession>A0A848K649</accession>
<sequence>MNTTIQPSVVTSFMSSLSDTSAVRIPTELDRWSNRLARLLMSIGAGQGTAVAVVLSPSVELVVARSAVSKSGAKIAQVDPASVRDGVEPLAAQPITVGITTKSHRDGLSDAIDWLLLDDLSTVRRYMTVSDADVTEIERAKSA</sequence>
<protein>
    <submittedName>
        <fullName evidence="2">AMP-binding protein</fullName>
    </submittedName>
</protein>
<dbReference type="RefSeq" id="WP_169584908.1">
    <property type="nucleotide sequence ID" value="NZ_VCQU01000001.1"/>
</dbReference>
<keyword evidence="3" id="KW-1185">Reference proteome</keyword>
<dbReference type="InterPro" id="IPR000873">
    <property type="entry name" value="AMP-dep_synth/lig_dom"/>
</dbReference>
<feature type="domain" description="AMP-dependent synthetase/ligase" evidence="1">
    <location>
        <begin position="28"/>
        <end position="87"/>
    </location>
</feature>
<dbReference type="Pfam" id="PF00501">
    <property type="entry name" value="AMP-binding"/>
    <property type="match status" value="1"/>
</dbReference>